<dbReference type="PANTHER" id="PTHR30468:SF1">
    <property type="entry name" value="ALPHA-KETOGLUTARATE-DEPENDENT SULFONATE DIOXYGENASE"/>
    <property type="match status" value="1"/>
</dbReference>
<evidence type="ECO:0000259" key="6">
    <source>
        <dbReference type="Pfam" id="PF02668"/>
    </source>
</evidence>
<keyword evidence="2" id="KW-0479">Metal-binding</keyword>
<evidence type="ECO:0000256" key="1">
    <source>
        <dbReference type="ARBA" id="ARBA00005896"/>
    </source>
</evidence>
<dbReference type="RefSeq" id="XP_001836817.2">
    <property type="nucleotide sequence ID" value="XM_001836765.2"/>
</dbReference>
<dbReference type="Gene3D" id="3.60.130.10">
    <property type="entry name" value="Clavaminate synthase-like"/>
    <property type="match status" value="1"/>
</dbReference>
<dbReference type="eggNOG" id="ENOG502QT05">
    <property type="taxonomic scope" value="Eukaryota"/>
</dbReference>
<dbReference type="KEGG" id="cci:CC1G_04130"/>
<comment type="caution">
    <text evidence="7">The sequence shown here is derived from an EMBL/GenBank/DDBJ whole genome shotgun (WGS) entry which is preliminary data.</text>
</comment>
<evidence type="ECO:0000313" key="7">
    <source>
        <dbReference type="EMBL" id="EAU85034.2"/>
    </source>
</evidence>
<dbReference type="OMA" id="YQARIRW"/>
<dbReference type="Proteomes" id="UP000001861">
    <property type="component" value="Unassembled WGS sequence"/>
</dbReference>
<dbReference type="FunFam" id="3.60.130.10:FF:000003">
    <property type="entry name" value="Alpha-ketoglutarate-dependent taurine dioxygenase"/>
    <property type="match status" value="1"/>
</dbReference>
<dbReference type="InterPro" id="IPR051323">
    <property type="entry name" value="AtsK-like"/>
</dbReference>
<protein>
    <submittedName>
        <fullName evidence="7">Alpha-ketoglutarate-dependent taurine dioxygenase</fullName>
    </submittedName>
</protein>
<dbReference type="HOGENOM" id="CLU_036005_0_0_1"/>
<proteinExistence type="inferred from homology"/>
<dbReference type="AlphaFoldDB" id="A8NW34"/>
<organism evidence="7 8">
    <name type="scientific">Coprinopsis cinerea (strain Okayama-7 / 130 / ATCC MYA-4618 / FGSC 9003)</name>
    <name type="common">Inky cap fungus</name>
    <name type="synonym">Hormographiella aspergillata</name>
    <dbReference type="NCBI Taxonomy" id="240176"/>
    <lineage>
        <taxon>Eukaryota</taxon>
        <taxon>Fungi</taxon>
        <taxon>Dikarya</taxon>
        <taxon>Basidiomycota</taxon>
        <taxon>Agaricomycotina</taxon>
        <taxon>Agaricomycetes</taxon>
        <taxon>Agaricomycetidae</taxon>
        <taxon>Agaricales</taxon>
        <taxon>Agaricineae</taxon>
        <taxon>Psathyrellaceae</taxon>
        <taxon>Coprinopsis</taxon>
    </lineage>
</organism>
<gene>
    <name evidence="7" type="ORF">CC1G_04130</name>
</gene>
<dbReference type="GeneID" id="6013369"/>
<keyword evidence="3 7" id="KW-0223">Dioxygenase</keyword>
<evidence type="ECO:0000256" key="2">
    <source>
        <dbReference type="ARBA" id="ARBA00022723"/>
    </source>
</evidence>
<keyword evidence="5" id="KW-0408">Iron</keyword>
<dbReference type="EMBL" id="AACS02000004">
    <property type="protein sequence ID" value="EAU85034.2"/>
    <property type="molecule type" value="Genomic_DNA"/>
</dbReference>
<evidence type="ECO:0000256" key="4">
    <source>
        <dbReference type="ARBA" id="ARBA00023002"/>
    </source>
</evidence>
<sequence>MAPSVAELNPDQAKPNGKEVTKLALKGSSATPTYISSLPYPEYYLPHEQPFGKEPPLTPFGISPRFSGVSSSISHGVNIEHDDPGHRADPAKPNLLNPDAKLRHLNPYLGTEVRGVQLSQLSNEGLDELALFVAERKVVVFREQDLKDQPPEKQLKFSSYFGRSHVHPLSVNVKDYPELAVIYRDPENPGFLDELVKPRINHTNWHSDVSYEKQPPGTTAFYILDGPDVGGDTLFLSQVEAYNRLSPAFRERLIGLKAVHTGIPQAEGAKKRGVHVRREPVESEHPVVRVHPVTKEKALYVNPGFTTRIVGFKKEESDALLGFLFDHITKGADFHVRASYEPGTVVIWDNRVTVHSAIPDFDRSLRRHHIRLTPQAEVPIAATEP</sequence>
<reference evidence="7 8" key="1">
    <citation type="journal article" date="2010" name="Proc. Natl. Acad. Sci. U.S.A.">
        <title>Insights into evolution of multicellular fungi from the assembled chromosomes of the mushroom Coprinopsis cinerea (Coprinus cinereus).</title>
        <authorList>
            <person name="Stajich J.E."/>
            <person name="Wilke S.K."/>
            <person name="Ahren D."/>
            <person name="Au C.H."/>
            <person name="Birren B.W."/>
            <person name="Borodovsky M."/>
            <person name="Burns C."/>
            <person name="Canback B."/>
            <person name="Casselton L.A."/>
            <person name="Cheng C.K."/>
            <person name="Deng J."/>
            <person name="Dietrich F.S."/>
            <person name="Fargo D.C."/>
            <person name="Farman M.L."/>
            <person name="Gathman A.C."/>
            <person name="Goldberg J."/>
            <person name="Guigo R."/>
            <person name="Hoegger P.J."/>
            <person name="Hooker J.B."/>
            <person name="Huggins A."/>
            <person name="James T.Y."/>
            <person name="Kamada T."/>
            <person name="Kilaru S."/>
            <person name="Kodira C."/>
            <person name="Kues U."/>
            <person name="Kupfer D."/>
            <person name="Kwan H.S."/>
            <person name="Lomsadze A."/>
            <person name="Li W."/>
            <person name="Lilly W.W."/>
            <person name="Ma L.J."/>
            <person name="Mackey A.J."/>
            <person name="Manning G."/>
            <person name="Martin F."/>
            <person name="Muraguchi H."/>
            <person name="Natvig D.O."/>
            <person name="Palmerini H."/>
            <person name="Ramesh M.A."/>
            <person name="Rehmeyer C.J."/>
            <person name="Roe B.A."/>
            <person name="Shenoy N."/>
            <person name="Stanke M."/>
            <person name="Ter-Hovhannisyan V."/>
            <person name="Tunlid A."/>
            <person name="Velagapudi R."/>
            <person name="Vision T.J."/>
            <person name="Zeng Q."/>
            <person name="Zolan M.E."/>
            <person name="Pukkila P.J."/>
        </authorList>
    </citation>
    <scope>NUCLEOTIDE SEQUENCE [LARGE SCALE GENOMIC DNA]</scope>
    <source>
        <strain evidence="8">Okayama-7 / 130 / ATCC MYA-4618 / FGSC 9003</strain>
    </source>
</reference>
<dbReference type="GO" id="GO:0005737">
    <property type="term" value="C:cytoplasm"/>
    <property type="evidence" value="ECO:0007669"/>
    <property type="project" value="TreeGrafter"/>
</dbReference>
<dbReference type="InterPro" id="IPR042098">
    <property type="entry name" value="TauD-like_sf"/>
</dbReference>
<keyword evidence="4" id="KW-0560">Oxidoreductase</keyword>
<evidence type="ECO:0000256" key="5">
    <source>
        <dbReference type="ARBA" id="ARBA00023004"/>
    </source>
</evidence>
<dbReference type="InterPro" id="IPR003819">
    <property type="entry name" value="TauD/TfdA-like"/>
</dbReference>
<evidence type="ECO:0000256" key="3">
    <source>
        <dbReference type="ARBA" id="ARBA00022964"/>
    </source>
</evidence>
<dbReference type="Pfam" id="PF02668">
    <property type="entry name" value="TauD"/>
    <property type="match status" value="1"/>
</dbReference>
<dbReference type="PANTHER" id="PTHR30468">
    <property type="entry name" value="ALPHA-KETOGLUTARATE-DEPENDENT SULFONATE DIOXYGENASE"/>
    <property type="match status" value="1"/>
</dbReference>
<evidence type="ECO:0000313" key="8">
    <source>
        <dbReference type="Proteomes" id="UP000001861"/>
    </source>
</evidence>
<name>A8NW34_COPC7</name>
<dbReference type="OrthoDB" id="10257314at2759"/>
<feature type="domain" description="TauD/TfdA-like" evidence="6">
    <location>
        <begin position="103"/>
        <end position="372"/>
    </location>
</feature>
<keyword evidence="8" id="KW-1185">Reference proteome</keyword>
<dbReference type="VEuPathDB" id="FungiDB:CC1G_04130"/>
<dbReference type="GO" id="GO:0016706">
    <property type="term" value="F:2-oxoglutarate-dependent dioxygenase activity"/>
    <property type="evidence" value="ECO:0007669"/>
    <property type="project" value="TreeGrafter"/>
</dbReference>
<dbReference type="SUPFAM" id="SSF51197">
    <property type="entry name" value="Clavaminate synthase-like"/>
    <property type="match status" value="1"/>
</dbReference>
<dbReference type="InParanoid" id="A8NW34"/>
<dbReference type="GO" id="GO:0046872">
    <property type="term" value="F:metal ion binding"/>
    <property type="evidence" value="ECO:0007669"/>
    <property type="project" value="UniProtKB-KW"/>
</dbReference>
<comment type="similarity">
    <text evidence="1">Belongs to the TfdA dioxygenase family.</text>
</comment>
<accession>A8NW34</accession>